<gene>
    <name evidence="2" type="ORF">EV665_13316</name>
</gene>
<comment type="caution">
    <text evidence="2">The sequence shown here is derived from an EMBL/GenBank/DDBJ whole genome shotgun (WGS) entry which is preliminary data.</text>
</comment>
<evidence type="ECO:0000256" key="1">
    <source>
        <dbReference type="SAM" id="MobiDB-lite"/>
    </source>
</evidence>
<keyword evidence="3" id="KW-1185">Reference proteome</keyword>
<evidence type="ECO:0000313" key="2">
    <source>
        <dbReference type="EMBL" id="TCN34695.1"/>
    </source>
</evidence>
<reference evidence="2 3" key="1">
    <citation type="submission" date="2019-03" db="EMBL/GenBank/DDBJ databases">
        <title>Genomic Encyclopedia of Type Strains, Phase IV (KMG-IV): sequencing the most valuable type-strain genomes for metagenomic binning, comparative biology and taxonomic classification.</title>
        <authorList>
            <person name="Goeker M."/>
        </authorList>
    </citation>
    <scope>NUCLEOTIDE SEQUENCE [LARGE SCALE GENOMIC DNA]</scope>
    <source>
        <strain evidence="2 3">DSM 18401</strain>
    </source>
</reference>
<evidence type="ECO:0008006" key="4">
    <source>
        <dbReference type="Google" id="ProtNLM"/>
    </source>
</evidence>
<accession>A0A4R2C4Q0</accession>
<feature type="region of interest" description="Disordered" evidence="1">
    <location>
        <begin position="51"/>
        <end position="76"/>
    </location>
</feature>
<dbReference type="EMBL" id="SLVX01000033">
    <property type="protein sequence ID" value="TCN34695.1"/>
    <property type="molecule type" value="Genomic_DNA"/>
</dbReference>
<evidence type="ECO:0000313" key="3">
    <source>
        <dbReference type="Proteomes" id="UP000295351"/>
    </source>
</evidence>
<organism evidence="2 3">
    <name type="scientific">Shinella granuli</name>
    <dbReference type="NCBI Taxonomy" id="323621"/>
    <lineage>
        <taxon>Bacteria</taxon>
        <taxon>Pseudomonadati</taxon>
        <taxon>Pseudomonadota</taxon>
        <taxon>Alphaproteobacteria</taxon>
        <taxon>Hyphomicrobiales</taxon>
        <taxon>Rhizobiaceae</taxon>
        <taxon>Shinella</taxon>
    </lineage>
</organism>
<name>A0A4R2C4Q0_SHIGR</name>
<sequence>MYSVFLSLEFAAALPPSALPGISPSRGEIGWGAASPITGLALEQCTDLLPISPLEGEMPGRPEGGAATRSNGDFPC</sequence>
<dbReference type="AlphaFoldDB" id="A0A4R2C4Q0"/>
<dbReference type="Proteomes" id="UP000295351">
    <property type="component" value="Unassembled WGS sequence"/>
</dbReference>
<proteinExistence type="predicted"/>
<protein>
    <recommendedName>
        <fullName evidence="4">Propionyl-coenzyme A carboxylase alpha polypeptide</fullName>
    </recommendedName>
</protein>